<dbReference type="SUPFAM" id="SSF52540">
    <property type="entry name" value="P-loop containing nucleoside triphosphate hydrolases"/>
    <property type="match status" value="1"/>
</dbReference>
<proteinExistence type="predicted"/>
<comment type="caution">
    <text evidence="2">The sequence shown here is derived from an EMBL/GenBank/DDBJ whole genome shotgun (WGS) entry which is preliminary data.</text>
</comment>
<dbReference type="AlphaFoldDB" id="A0A941EYH7"/>
<protein>
    <submittedName>
        <fullName evidence="2">ATP-binding protein</fullName>
    </submittedName>
</protein>
<gene>
    <name evidence="2" type="ORF">KDL01_39695</name>
</gene>
<dbReference type="Gene3D" id="3.40.50.300">
    <property type="entry name" value="P-loop containing nucleotide triphosphate hydrolases"/>
    <property type="match status" value="1"/>
</dbReference>
<evidence type="ECO:0000313" key="2">
    <source>
        <dbReference type="EMBL" id="MBR7839451.1"/>
    </source>
</evidence>
<feature type="region of interest" description="Disordered" evidence="1">
    <location>
        <begin position="109"/>
        <end position="149"/>
    </location>
</feature>
<dbReference type="Proteomes" id="UP000675781">
    <property type="component" value="Unassembled WGS sequence"/>
</dbReference>
<sequence length="426" mass="47446">MPIHRRPQIANGLRVGKVFVAGGLPTVTYNPRASLELEQTFQDYLDERHRILSISGPTKTGKTVLVRNMLSTQDALWLSGGAISSIDGFWETILDELSVYTTIEHATDTEERNSRTASGEIGITIAKGSRGGSSEISSAQSDRLSRTRPAASTARKSLISAMRAVVIDDFHYIAQPVQLEIVRGLKDLIFEGLPVVVIAVPHRAYDVVRVEREMTGRVQQLEVSFWTNQELMEIATKGFEALNVGDSGANLSSRLVEESFASPHLMQDFCLNICKDNGIREAQTKTFKLKAPNWSSFFIERSSSASKSAFELLARGPRQRTDRKARALRNGSITDIYGAVLEAIAKTGPLTSITYENLRTALKDIMLDEAPQRHEVTRVLEEMSKIAREQIEGEPVVDYDDELGTLYISDPYFAYFLRWGRRSTAP</sequence>
<keyword evidence="2" id="KW-0067">ATP-binding</keyword>
<reference evidence="2" key="1">
    <citation type="submission" date="2021-04" db="EMBL/GenBank/DDBJ databases">
        <title>Genome based classification of Actinospica acidithermotolerans sp. nov., an actinobacterium isolated from an Indonesian hot spring.</title>
        <authorList>
            <person name="Kusuma A.B."/>
            <person name="Putra K.E."/>
            <person name="Nafisah S."/>
            <person name="Loh J."/>
            <person name="Nouioui I."/>
            <person name="Goodfellow M."/>
        </authorList>
    </citation>
    <scope>NUCLEOTIDE SEQUENCE</scope>
    <source>
        <strain evidence="2">CSCA 57</strain>
    </source>
</reference>
<keyword evidence="2" id="KW-0547">Nucleotide-binding</keyword>
<keyword evidence="3" id="KW-1185">Reference proteome</keyword>
<dbReference type="RefSeq" id="WP_212533884.1">
    <property type="nucleotide sequence ID" value="NZ_JAGSOG010000452.1"/>
</dbReference>
<name>A0A941EYH7_9ACTN</name>
<dbReference type="EMBL" id="JAGSOG010000452">
    <property type="protein sequence ID" value="MBR7839451.1"/>
    <property type="molecule type" value="Genomic_DNA"/>
</dbReference>
<dbReference type="InterPro" id="IPR027417">
    <property type="entry name" value="P-loop_NTPase"/>
</dbReference>
<evidence type="ECO:0000256" key="1">
    <source>
        <dbReference type="SAM" id="MobiDB-lite"/>
    </source>
</evidence>
<evidence type="ECO:0000313" key="3">
    <source>
        <dbReference type="Proteomes" id="UP000675781"/>
    </source>
</evidence>
<dbReference type="GO" id="GO:0005524">
    <property type="term" value="F:ATP binding"/>
    <property type="evidence" value="ECO:0007669"/>
    <property type="project" value="UniProtKB-KW"/>
</dbReference>
<feature type="compositionally biased region" description="Polar residues" evidence="1">
    <location>
        <begin position="132"/>
        <end position="142"/>
    </location>
</feature>
<organism evidence="2 3">
    <name type="scientific">Actinospica durhamensis</name>
    <dbReference type="NCBI Taxonomy" id="1508375"/>
    <lineage>
        <taxon>Bacteria</taxon>
        <taxon>Bacillati</taxon>
        <taxon>Actinomycetota</taxon>
        <taxon>Actinomycetes</taxon>
        <taxon>Catenulisporales</taxon>
        <taxon>Actinospicaceae</taxon>
        <taxon>Actinospica</taxon>
    </lineage>
</organism>
<accession>A0A941EYH7</accession>